<dbReference type="AlphaFoldDB" id="A0A3Q2CAL3"/>
<keyword evidence="4" id="KW-1185">Reference proteome</keyword>
<dbReference type="Gene3D" id="2.60.40.10">
    <property type="entry name" value="Immunoglobulins"/>
    <property type="match status" value="1"/>
</dbReference>
<reference evidence="3" key="2">
    <citation type="submission" date="2025-09" db="UniProtKB">
        <authorList>
            <consortium name="Ensembl"/>
        </authorList>
    </citation>
    <scope>IDENTIFICATION</scope>
</reference>
<accession>A0A3Q2CAL3</accession>
<reference evidence="3" key="1">
    <citation type="submission" date="2025-08" db="UniProtKB">
        <authorList>
            <consortium name="Ensembl"/>
        </authorList>
    </citation>
    <scope>IDENTIFICATION</scope>
</reference>
<evidence type="ECO:0000256" key="1">
    <source>
        <dbReference type="SAM" id="Phobius"/>
    </source>
</evidence>
<evidence type="ECO:0000259" key="2">
    <source>
        <dbReference type="Pfam" id="PF07686"/>
    </source>
</evidence>
<protein>
    <recommendedName>
        <fullName evidence="2">Immunoglobulin V-set domain-containing protein</fullName>
    </recommendedName>
</protein>
<feature type="domain" description="Immunoglobulin V-set" evidence="2">
    <location>
        <begin position="13"/>
        <end position="98"/>
    </location>
</feature>
<keyword evidence="1" id="KW-0472">Membrane</keyword>
<evidence type="ECO:0000313" key="3">
    <source>
        <dbReference type="Ensembl" id="ENSCVAP00000001854.1"/>
    </source>
</evidence>
<name>A0A3Q2CAL3_CYPVA</name>
<keyword evidence="1" id="KW-0812">Transmembrane</keyword>
<dbReference type="STRING" id="28743.ENSCVAP00000001854"/>
<keyword evidence="1" id="KW-1133">Transmembrane helix</keyword>
<feature type="transmembrane region" description="Helical" evidence="1">
    <location>
        <begin position="93"/>
        <end position="118"/>
    </location>
</feature>
<dbReference type="InterPro" id="IPR013106">
    <property type="entry name" value="Ig_V-set"/>
</dbReference>
<evidence type="ECO:0000313" key="4">
    <source>
        <dbReference type="Proteomes" id="UP000265020"/>
    </source>
</evidence>
<dbReference type="Proteomes" id="UP000265020">
    <property type="component" value="Unassembled WGS sequence"/>
</dbReference>
<dbReference type="Pfam" id="PF07686">
    <property type="entry name" value="V-set"/>
    <property type="match status" value="1"/>
</dbReference>
<proteinExistence type="predicted"/>
<dbReference type="SUPFAM" id="SSF48726">
    <property type="entry name" value="Immunoglobulin"/>
    <property type="match status" value="1"/>
</dbReference>
<sequence length="165" mass="19248">FLYRCFFFKFISVLKWSRADLKVDGYVYFYRNRRCFENYQHRRFQGRVMLRDGGMKGGDASLILKNATWEDAGLYECDLVVESRRQTSEIRHAIRLTVTPAGGFSAVLIAGFITFRIFKTRFLMPHQRSRSETLDPQSLTQILSPSEPKKFKNFSSCCSLQFIGL</sequence>
<organism evidence="3 4">
    <name type="scientific">Cyprinodon variegatus</name>
    <name type="common">Sheepshead minnow</name>
    <dbReference type="NCBI Taxonomy" id="28743"/>
    <lineage>
        <taxon>Eukaryota</taxon>
        <taxon>Metazoa</taxon>
        <taxon>Chordata</taxon>
        <taxon>Craniata</taxon>
        <taxon>Vertebrata</taxon>
        <taxon>Euteleostomi</taxon>
        <taxon>Actinopterygii</taxon>
        <taxon>Neopterygii</taxon>
        <taxon>Teleostei</taxon>
        <taxon>Neoteleostei</taxon>
        <taxon>Acanthomorphata</taxon>
        <taxon>Ovalentaria</taxon>
        <taxon>Atherinomorphae</taxon>
        <taxon>Cyprinodontiformes</taxon>
        <taxon>Cyprinodontidae</taxon>
        <taxon>Cyprinodon</taxon>
    </lineage>
</organism>
<dbReference type="InterPro" id="IPR013783">
    <property type="entry name" value="Ig-like_fold"/>
</dbReference>
<dbReference type="Ensembl" id="ENSCVAT00000012712.1">
    <property type="protein sequence ID" value="ENSCVAP00000001854.1"/>
    <property type="gene ID" value="ENSCVAG00000002882.1"/>
</dbReference>
<dbReference type="GeneTree" id="ENSGT00940000176982"/>
<dbReference type="InterPro" id="IPR036179">
    <property type="entry name" value="Ig-like_dom_sf"/>
</dbReference>